<evidence type="ECO:0000313" key="1">
    <source>
        <dbReference type="EMBL" id="QOX64489.1"/>
    </source>
</evidence>
<keyword evidence="2" id="KW-1185">Reference proteome</keyword>
<organism evidence="1 2">
    <name type="scientific">Anoxybacterium hadale</name>
    <dbReference type="NCBI Taxonomy" id="3408580"/>
    <lineage>
        <taxon>Bacteria</taxon>
        <taxon>Bacillati</taxon>
        <taxon>Bacillota</taxon>
        <taxon>Clostridia</taxon>
        <taxon>Peptostreptococcales</taxon>
        <taxon>Anaerovoracaceae</taxon>
        <taxon>Anoxybacterium</taxon>
    </lineage>
</organism>
<proteinExistence type="predicted"/>
<sequence>MGSELILLSIFIIAVIGKANTVAIATGILLGLKLIRIDQYIYPFLEKNGLTYGIIILVAAILLPIASGKITSDGIKEIFASWIGIAAFALSFFTTYLSGRGLDFLTVQGHSDVMPAMILGAVIATAFLGGVPVGPLITSGLLVLLIKIVEVFKG</sequence>
<protein>
    <submittedName>
        <fullName evidence="1">DUF441 domain-containing protein</fullName>
    </submittedName>
</protein>
<reference evidence="1" key="1">
    <citation type="submission" date="2019-08" db="EMBL/GenBank/DDBJ databases">
        <title>Genome sequence of Clostridiales bacterium MT110.</title>
        <authorList>
            <person name="Cao J."/>
        </authorList>
    </citation>
    <scope>NUCLEOTIDE SEQUENCE</scope>
    <source>
        <strain evidence="1">MT110</strain>
    </source>
</reference>
<accession>A0ACD1ADP1</accession>
<name>A0ACD1ADP1_9FIRM</name>
<dbReference type="Proteomes" id="UP000594014">
    <property type="component" value="Chromosome"/>
</dbReference>
<evidence type="ECO:0000313" key="2">
    <source>
        <dbReference type="Proteomes" id="UP000594014"/>
    </source>
</evidence>
<gene>
    <name evidence="1" type="ORF">FRZ06_14635</name>
</gene>
<dbReference type="EMBL" id="CP042469">
    <property type="protein sequence ID" value="QOX64489.1"/>
    <property type="molecule type" value="Genomic_DNA"/>
</dbReference>